<dbReference type="STRING" id="225359.A0A2S4PRW2"/>
<evidence type="ECO:0000256" key="4">
    <source>
        <dbReference type="ARBA" id="ARBA00022840"/>
    </source>
</evidence>
<dbReference type="GO" id="GO:0050567">
    <property type="term" value="F:glutaminyl-tRNA synthase (glutamine-hydrolyzing) activity"/>
    <property type="evidence" value="ECO:0007669"/>
    <property type="project" value="UniProtKB-UniRule"/>
</dbReference>
<dbReference type="SUPFAM" id="SSF75304">
    <property type="entry name" value="Amidase signature (AS) enzymes"/>
    <property type="match status" value="1"/>
</dbReference>
<dbReference type="PANTHER" id="PTHR11895:SF7">
    <property type="entry name" value="GLUTAMYL-TRNA(GLN) AMIDOTRANSFERASE SUBUNIT A, MITOCHONDRIAL"/>
    <property type="match status" value="1"/>
</dbReference>
<dbReference type="Pfam" id="PF01425">
    <property type="entry name" value="Amidase"/>
    <property type="match status" value="1"/>
</dbReference>
<dbReference type="GO" id="GO:0005524">
    <property type="term" value="F:ATP binding"/>
    <property type="evidence" value="ECO:0007669"/>
    <property type="project" value="UniProtKB-KW"/>
</dbReference>
<dbReference type="EMBL" id="PEDP01000862">
    <property type="protein sequence ID" value="POS84785.1"/>
    <property type="molecule type" value="Genomic_DNA"/>
</dbReference>
<accession>A0A2S4PRW2</accession>
<comment type="subunit">
    <text evidence="7">Subunit of the heterotrimeric GatCAB amidotransferase (AdT) complex, composed of A, B and C subunits.</text>
</comment>
<evidence type="ECO:0000256" key="2">
    <source>
        <dbReference type="ARBA" id="ARBA00022598"/>
    </source>
</evidence>
<keyword evidence="3 7" id="KW-0547">Nucleotide-binding</keyword>
<dbReference type="AlphaFoldDB" id="A0A2S4PRW2"/>
<proteinExistence type="inferred from homology"/>
<dbReference type="InterPro" id="IPR020556">
    <property type="entry name" value="Amidase_CS"/>
</dbReference>
<evidence type="ECO:0000313" key="10">
    <source>
        <dbReference type="Proteomes" id="UP000237438"/>
    </source>
</evidence>
<evidence type="ECO:0000256" key="3">
    <source>
        <dbReference type="ARBA" id="ARBA00022741"/>
    </source>
</evidence>
<comment type="catalytic activity">
    <reaction evidence="6 7">
        <text>L-glutamyl-tRNA(Gln) + L-glutamine + ATP + H2O = L-glutaminyl-tRNA(Gln) + L-glutamate + ADP + phosphate + H(+)</text>
        <dbReference type="Rhea" id="RHEA:17521"/>
        <dbReference type="Rhea" id="RHEA-COMP:9681"/>
        <dbReference type="Rhea" id="RHEA-COMP:9684"/>
        <dbReference type="ChEBI" id="CHEBI:15377"/>
        <dbReference type="ChEBI" id="CHEBI:15378"/>
        <dbReference type="ChEBI" id="CHEBI:29985"/>
        <dbReference type="ChEBI" id="CHEBI:30616"/>
        <dbReference type="ChEBI" id="CHEBI:43474"/>
        <dbReference type="ChEBI" id="CHEBI:58359"/>
        <dbReference type="ChEBI" id="CHEBI:78520"/>
        <dbReference type="ChEBI" id="CHEBI:78521"/>
        <dbReference type="ChEBI" id="CHEBI:456216"/>
        <dbReference type="EC" id="6.3.5.7"/>
    </reaction>
</comment>
<evidence type="ECO:0000256" key="7">
    <source>
        <dbReference type="HAMAP-Rule" id="MF_03150"/>
    </source>
</evidence>
<dbReference type="PANTHER" id="PTHR11895">
    <property type="entry name" value="TRANSAMIDASE"/>
    <property type="match status" value="1"/>
</dbReference>
<sequence length="514" mass="57567">MTSCVRKTNLRFRHYSTLVSCTEDDVFITKVHSLNNYQPKLRKKPKRSKTLAIKDNIATSNGIATTCASRLLTNYQSPFEAEVLAKFRANDEFKFLGKSKMDEFGMGSNSTYSPWGPVRRKSPLLRDFSPGGSSGGSAVAVADNYCEFGIGTDTGGSVRLPAAYTGIVGFKPSYGLISRWGVVPYANSLDTVGFLTRSVIDTEDVFRQTIGFDPHDPTSLSVQKREEIFSNNSVVNTVSEFTDEEELIPFPNWLHQVTIGFPLEYNITEIDPEILRVWIFTLKLFRAIGVKIVPISLPMTKYALPAYYILAPAEAVSNLAKYDGVRYGMSCKGTRESESVLYSTTRGSNLGPEVRRRILLGSYTLCSEKINNYFIQAQKIRRLIQRDFDRVFKLQNPLKDSEQFDISQLNQDIPVSNRLGPETVDFILCPTAPTYPPLLSEVCSAKPVDTYMNDVFTVPSSLAGLPSLSIPVKLSDKHLFATGMQLIGQYGTDFELLRLGRQFERLIHHAKRNL</sequence>
<feature type="active site" description="Charge relay system" evidence="7">
    <location>
        <position position="133"/>
    </location>
</feature>
<keyword evidence="10" id="KW-1185">Reference proteome</keyword>
<organism evidence="9 10">
    <name type="scientific">Erysiphe pulchra</name>
    <dbReference type="NCBI Taxonomy" id="225359"/>
    <lineage>
        <taxon>Eukaryota</taxon>
        <taxon>Fungi</taxon>
        <taxon>Dikarya</taxon>
        <taxon>Ascomycota</taxon>
        <taxon>Pezizomycotina</taxon>
        <taxon>Leotiomycetes</taxon>
        <taxon>Erysiphales</taxon>
        <taxon>Erysiphaceae</taxon>
        <taxon>Erysiphe</taxon>
    </lineage>
</organism>
<reference evidence="9 10" key="1">
    <citation type="submission" date="2017-10" db="EMBL/GenBank/DDBJ databases">
        <title>Development of genomic resources for the powdery mildew, Erysiphe pulchra.</title>
        <authorList>
            <person name="Wadl P.A."/>
            <person name="Mack B.M."/>
            <person name="Moore G."/>
            <person name="Beltz S.B."/>
        </authorList>
    </citation>
    <scope>NUCLEOTIDE SEQUENCE [LARGE SCALE GENOMIC DNA]</scope>
    <source>
        <strain evidence="9">Cflorida</strain>
    </source>
</reference>
<feature type="active site" description="Charge relay system" evidence="7">
    <location>
        <position position="54"/>
    </location>
</feature>
<comment type="subcellular location">
    <subcellularLocation>
        <location evidence="7">Mitochondrion</location>
    </subcellularLocation>
</comment>
<dbReference type="PROSITE" id="PS00571">
    <property type="entry name" value="AMIDASES"/>
    <property type="match status" value="1"/>
</dbReference>
<evidence type="ECO:0000256" key="5">
    <source>
        <dbReference type="ARBA" id="ARBA00022917"/>
    </source>
</evidence>
<dbReference type="InterPro" id="IPR023631">
    <property type="entry name" value="Amidase_dom"/>
</dbReference>
<comment type="function">
    <text evidence="7">Allows the formation of correctly charged Gln-tRNA(Gln) through the transamidation of misacylated Glu-tRNA(Gln) in the mitochondria. The reaction takes place in the presence of glutamine and ATP through an activated gamma-phospho-Glu-tRNA(Gln).</text>
</comment>
<dbReference type="InterPro" id="IPR004412">
    <property type="entry name" value="GatA"/>
</dbReference>
<name>A0A2S4PRW2_9PEZI</name>
<keyword evidence="5 7" id="KW-0648">Protein biosynthesis</keyword>
<dbReference type="OrthoDB" id="421993at2759"/>
<dbReference type="GO" id="GO:0005739">
    <property type="term" value="C:mitochondrion"/>
    <property type="evidence" value="ECO:0007669"/>
    <property type="project" value="UniProtKB-SubCell"/>
</dbReference>
<dbReference type="HAMAP" id="MF_00120">
    <property type="entry name" value="GatA"/>
    <property type="match status" value="1"/>
</dbReference>
<dbReference type="Proteomes" id="UP000237438">
    <property type="component" value="Unassembled WGS sequence"/>
</dbReference>
<comment type="caution">
    <text evidence="9">The sequence shown here is derived from an EMBL/GenBank/DDBJ whole genome shotgun (WGS) entry which is preliminary data.</text>
</comment>
<evidence type="ECO:0000256" key="1">
    <source>
        <dbReference type="ARBA" id="ARBA00008069"/>
    </source>
</evidence>
<evidence type="ECO:0000256" key="6">
    <source>
        <dbReference type="ARBA" id="ARBA00047407"/>
    </source>
</evidence>
<feature type="active site" description="Acyl-ester intermediate" evidence="7">
    <location>
        <position position="157"/>
    </location>
</feature>
<dbReference type="GO" id="GO:0032543">
    <property type="term" value="P:mitochondrial translation"/>
    <property type="evidence" value="ECO:0007669"/>
    <property type="project" value="UniProtKB-UniRule"/>
</dbReference>
<feature type="domain" description="Amidase" evidence="8">
    <location>
        <begin position="51"/>
        <end position="497"/>
    </location>
</feature>
<comment type="similarity">
    <text evidence="1 7">Belongs to the amidase family. GatA subfamily.</text>
</comment>
<evidence type="ECO:0000259" key="8">
    <source>
        <dbReference type="Pfam" id="PF01425"/>
    </source>
</evidence>
<dbReference type="EC" id="6.3.5.7" evidence="7"/>
<dbReference type="Gene3D" id="3.90.1300.10">
    <property type="entry name" value="Amidase signature (AS) domain"/>
    <property type="match status" value="1"/>
</dbReference>
<keyword evidence="4 7" id="KW-0067">ATP-binding</keyword>
<evidence type="ECO:0000313" key="9">
    <source>
        <dbReference type="EMBL" id="POS84785.1"/>
    </source>
</evidence>
<dbReference type="InterPro" id="IPR036928">
    <property type="entry name" value="AS_sf"/>
</dbReference>
<protein>
    <recommendedName>
        <fullName evidence="7">Glutamyl-tRNA(Gln) amidotransferase subunit A, mitochondrial</fullName>
        <shortName evidence="7">Glu-AdT subunit A</shortName>
        <ecNumber evidence="7">6.3.5.7</ecNumber>
    </recommendedName>
</protein>
<dbReference type="GO" id="GO:0030956">
    <property type="term" value="C:glutamyl-tRNA(Gln) amidotransferase complex"/>
    <property type="evidence" value="ECO:0007669"/>
    <property type="project" value="UniProtKB-UniRule"/>
</dbReference>
<dbReference type="InterPro" id="IPR000120">
    <property type="entry name" value="Amidase"/>
</dbReference>
<keyword evidence="2 7" id="KW-0436">Ligase</keyword>
<keyword evidence="7" id="KW-0496">Mitochondrion</keyword>
<dbReference type="GO" id="GO:0070681">
    <property type="term" value="P:glutaminyl-tRNAGln biosynthesis via transamidation"/>
    <property type="evidence" value="ECO:0007669"/>
    <property type="project" value="UniProtKB-UniRule"/>
</dbReference>
<gene>
    <name evidence="9" type="ORF">EPUL_004113</name>
</gene>